<dbReference type="InterPro" id="IPR056738">
    <property type="entry name" value="NfeD1b_N"/>
</dbReference>
<gene>
    <name evidence="9" type="ORF">FN924_10910</name>
</gene>
<feature type="transmembrane region" description="Helical" evidence="5">
    <location>
        <begin position="247"/>
        <end position="268"/>
    </location>
</feature>
<dbReference type="GO" id="GO:0005886">
    <property type="term" value="C:plasma membrane"/>
    <property type="evidence" value="ECO:0007669"/>
    <property type="project" value="TreeGrafter"/>
</dbReference>
<feature type="transmembrane region" description="Helical" evidence="5">
    <location>
        <begin position="275"/>
        <end position="308"/>
    </location>
</feature>
<dbReference type="InterPro" id="IPR052165">
    <property type="entry name" value="Membrane_assoc_protease"/>
</dbReference>
<dbReference type="EMBL" id="CP041666">
    <property type="protein sequence ID" value="QDP42164.1"/>
    <property type="molecule type" value="Genomic_DNA"/>
</dbReference>
<evidence type="ECO:0000256" key="4">
    <source>
        <dbReference type="ARBA" id="ARBA00023136"/>
    </source>
</evidence>
<dbReference type="Gene3D" id="3.90.226.10">
    <property type="entry name" value="2-enoyl-CoA Hydratase, Chain A, domain 1"/>
    <property type="match status" value="1"/>
</dbReference>
<dbReference type="Pfam" id="PF24961">
    <property type="entry name" value="NfeD_membrane"/>
    <property type="match status" value="1"/>
</dbReference>
<evidence type="ECO:0000256" key="2">
    <source>
        <dbReference type="ARBA" id="ARBA00022692"/>
    </source>
</evidence>
<evidence type="ECO:0000259" key="6">
    <source>
        <dbReference type="Pfam" id="PF01957"/>
    </source>
</evidence>
<feature type="transmembrane region" description="Helical" evidence="5">
    <location>
        <begin position="314"/>
        <end position="336"/>
    </location>
</feature>
<feature type="domain" description="NfeD-like C-terminal" evidence="6">
    <location>
        <begin position="369"/>
        <end position="422"/>
    </location>
</feature>
<accession>A0A516KL93</accession>
<comment type="subcellular location">
    <subcellularLocation>
        <location evidence="1">Membrane</location>
        <topology evidence="1">Multi-pass membrane protein</topology>
    </subcellularLocation>
</comment>
<organism evidence="9 10">
    <name type="scientific">Radiobacillus deserti</name>
    <dbReference type="NCBI Taxonomy" id="2594883"/>
    <lineage>
        <taxon>Bacteria</taxon>
        <taxon>Bacillati</taxon>
        <taxon>Bacillota</taxon>
        <taxon>Bacilli</taxon>
        <taxon>Bacillales</taxon>
        <taxon>Bacillaceae</taxon>
        <taxon>Radiobacillus</taxon>
    </lineage>
</organism>
<dbReference type="InterPro" id="IPR002810">
    <property type="entry name" value="NfeD-like_C"/>
</dbReference>
<evidence type="ECO:0000313" key="9">
    <source>
        <dbReference type="EMBL" id="QDP42164.1"/>
    </source>
</evidence>
<dbReference type="PANTHER" id="PTHR33507">
    <property type="entry name" value="INNER MEMBRANE PROTEIN YBBJ"/>
    <property type="match status" value="1"/>
</dbReference>
<dbReference type="SUPFAM" id="SSF52096">
    <property type="entry name" value="ClpP/crotonase"/>
    <property type="match status" value="1"/>
</dbReference>
<keyword evidence="4 5" id="KW-0472">Membrane</keyword>
<dbReference type="InterPro" id="IPR029045">
    <property type="entry name" value="ClpP/crotonase-like_dom_sf"/>
</dbReference>
<dbReference type="PANTHER" id="PTHR33507:SF3">
    <property type="entry name" value="INNER MEMBRANE PROTEIN YBBJ"/>
    <property type="match status" value="1"/>
</dbReference>
<dbReference type="CDD" id="cd07021">
    <property type="entry name" value="Clp_protease_NfeD_like"/>
    <property type="match status" value="1"/>
</dbReference>
<protein>
    <submittedName>
        <fullName evidence="9">Nodulation protein NfeD</fullName>
    </submittedName>
</protein>
<feature type="domain" description="NfeD integral membrane" evidence="7">
    <location>
        <begin position="224"/>
        <end position="337"/>
    </location>
</feature>
<keyword evidence="10" id="KW-1185">Reference proteome</keyword>
<evidence type="ECO:0000259" key="7">
    <source>
        <dbReference type="Pfam" id="PF24961"/>
    </source>
</evidence>
<feature type="domain" description="NfeD1b N-terminal" evidence="8">
    <location>
        <begin position="20"/>
        <end position="206"/>
    </location>
</feature>
<evidence type="ECO:0000256" key="5">
    <source>
        <dbReference type="SAM" id="Phobius"/>
    </source>
</evidence>
<dbReference type="OrthoDB" id="9806253at2"/>
<dbReference type="Pfam" id="PF01957">
    <property type="entry name" value="NfeD"/>
    <property type="match status" value="1"/>
</dbReference>
<proteinExistence type="predicted"/>
<dbReference type="Proteomes" id="UP000315215">
    <property type="component" value="Chromosome"/>
</dbReference>
<reference evidence="9 10" key="1">
    <citation type="submission" date="2019-07" db="EMBL/GenBank/DDBJ databases">
        <authorList>
            <person name="Li J."/>
        </authorList>
    </citation>
    <scope>NUCLEOTIDE SEQUENCE [LARGE SCALE GENOMIC DNA]</scope>
    <source>
        <strain evidence="9 10">TKL69</strain>
    </source>
</reference>
<dbReference type="KEGG" id="aqt:FN924_10910"/>
<keyword evidence="3 5" id="KW-1133">Transmembrane helix</keyword>
<dbReference type="Pfam" id="PF25145">
    <property type="entry name" value="NfeD1b_N"/>
    <property type="match status" value="1"/>
</dbReference>
<dbReference type="InterPro" id="IPR012340">
    <property type="entry name" value="NA-bd_OB-fold"/>
</dbReference>
<sequence>MFLVYGVHTVNAENGNGKLVYVIPIEQTVEKGLESFIERATEKAISEGADHLLFEIDTPGGRVDAATQIAETMQAVSVESSAYVLNEALSAGSYLALNTDHIFMTANATMGASGVINTDGTAADKKAQSAWIAAMKAAAESKGRNSLYAEAMADPSVDLPELNASSGEFLTLSAKDAVEVGYADSIVDDRTELLAKLNLSEAKVVEVAPTLLERVARFLTNPFVVPILLTLACVGLIIEFFSPGFGIPGLVGLGSLILFFFGHIVAGLAGYEAIVFVIIGLVLVVAELFVPGGILGVLGLASIIGALFLSSADIGHMLMSISIALLVSLVVFAILFKRIGMEKGIFRHIILQDATKTELGYVSSVSRLDLIGLKGISVTPLRPSGTGLFDGERLDVVTEGGYVQAQSPIRIVKAEGSRIIVRAIDNE</sequence>
<evidence type="ECO:0000313" key="10">
    <source>
        <dbReference type="Proteomes" id="UP000315215"/>
    </source>
</evidence>
<evidence type="ECO:0000256" key="1">
    <source>
        <dbReference type="ARBA" id="ARBA00004141"/>
    </source>
</evidence>
<evidence type="ECO:0000259" key="8">
    <source>
        <dbReference type="Pfam" id="PF25145"/>
    </source>
</evidence>
<dbReference type="AlphaFoldDB" id="A0A516KL93"/>
<name>A0A516KL93_9BACI</name>
<evidence type="ECO:0000256" key="3">
    <source>
        <dbReference type="ARBA" id="ARBA00022989"/>
    </source>
</evidence>
<dbReference type="Gene3D" id="2.40.50.140">
    <property type="entry name" value="Nucleic acid-binding proteins"/>
    <property type="match status" value="1"/>
</dbReference>
<keyword evidence="2 5" id="KW-0812">Transmembrane</keyword>
<feature type="transmembrane region" description="Helical" evidence="5">
    <location>
        <begin position="223"/>
        <end position="241"/>
    </location>
</feature>
<dbReference type="InterPro" id="IPR056739">
    <property type="entry name" value="NfeD_membrane"/>
</dbReference>